<comment type="caution">
    <text evidence="1">The sequence shown here is derived from an EMBL/GenBank/DDBJ whole genome shotgun (WGS) entry which is preliminary data.</text>
</comment>
<dbReference type="EMBL" id="CALSDN010000001">
    <property type="protein sequence ID" value="CAH6718160.1"/>
    <property type="molecule type" value="Genomic_DNA"/>
</dbReference>
<evidence type="ECO:0000313" key="2">
    <source>
        <dbReference type="Proteomes" id="UP001152531"/>
    </source>
</evidence>
<evidence type="ECO:0000313" key="1">
    <source>
        <dbReference type="EMBL" id="CAH6718160.1"/>
    </source>
</evidence>
<gene>
    <name evidence="1" type="ORF">CLIB1444_01S00474</name>
</gene>
<protein>
    <submittedName>
        <fullName evidence="1">Type 2A phosphatase activator Tip41p</fullName>
    </submittedName>
</protein>
<name>A0ACA9Y036_9ASCO</name>
<reference evidence="1" key="1">
    <citation type="submission" date="2022-06" db="EMBL/GenBank/DDBJ databases">
        <authorList>
            <person name="Legras J.-L."/>
            <person name="Devillers H."/>
            <person name="Grondin C."/>
        </authorList>
    </citation>
    <scope>NUCLEOTIDE SEQUENCE</scope>
    <source>
        <strain evidence="1">CLIB 1444</strain>
    </source>
</reference>
<sequence length="412" mass="46693">MSDLPSQEPEKAGSRQKSSVNKTNEAFVSTVRNAPNKTTGIDAVHINAAREMVKLHTRDRLPTNSVNNRINTIPKPLPRPSNNPHSTQLPQSSFATPRPSASLKNIKMSIPAKGHEGPCTNPQCAHCGTVIIPAPKSSFPIMDKPSITINDWSIYTIKRPILSSQELDDLESRYDFPLPEMIFGNNKVRLVSDQFGTIEFNGLDALDSLNKESDFKVSYHREWLEARKNKMLSESFDTSEKKSKEISNLDLSKITDIETIKNFDWTYSVNYKGSITGIEFKPTNDPFPIDRLLKPDPILFFDESVLFEDELGDNGISVLSTKIRVMPTCLLLLCRFFLKIDNVSLRIRDTRIFIDLETNKIFREYKCQDCEYDEVLSKINSKNLTDPKSLLRDSNWVANNIPVNSVTTETNM</sequence>
<proteinExistence type="predicted"/>
<organism evidence="1 2">
    <name type="scientific">[Candida] jaroonii</name>
    <dbReference type="NCBI Taxonomy" id="467808"/>
    <lineage>
        <taxon>Eukaryota</taxon>
        <taxon>Fungi</taxon>
        <taxon>Dikarya</taxon>
        <taxon>Ascomycota</taxon>
        <taxon>Saccharomycotina</taxon>
        <taxon>Pichiomycetes</taxon>
        <taxon>Debaryomycetaceae</taxon>
        <taxon>Yamadazyma</taxon>
    </lineage>
</organism>
<accession>A0ACA9Y036</accession>
<dbReference type="Proteomes" id="UP001152531">
    <property type="component" value="Unassembled WGS sequence"/>
</dbReference>
<keyword evidence="2" id="KW-1185">Reference proteome</keyword>